<dbReference type="AlphaFoldDB" id="A0A502KUK4"/>
<comment type="caution">
    <text evidence="5">The sequence shown here is derived from an EMBL/GenBank/DDBJ whole genome shotgun (WGS) entry which is preliminary data.</text>
</comment>
<dbReference type="SUPFAM" id="SSF53098">
    <property type="entry name" value="Ribonuclease H-like"/>
    <property type="match status" value="1"/>
</dbReference>
<keyword evidence="1" id="KW-0540">Nuclease</keyword>
<keyword evidence="2" id="KW-0378">Hydrolase</keyword>
<evidence type="ECO:0000256" key="2">
    <source>
        <dbReference type="ARBA" id="ARBA00022801"/>
    </source>
</evidence>
<evidence type="ECO:0000313" key="5">
    <source>
        <dbReference type="EMBL" id="TPH13333.1"/>
    </source>
</evidence>
<dbReference type="GO" id="GO:0003676">
    <property type="term" value="F:nucleic acid binding"/>
    <property type="evidence" value="ECO:0007669"/>
    <property type="project" value="InterPro"/>
</dbReference>
<dbReference type="Pfam" id="PF00929">
    <property type="entry name" value="RNase_T"/>
    <property type="match status" value="1"/>
</dbReference>
<name>A0A502KUK4_9GAMM</name>
<dbReference type="PANTHER" id="PTHR30231:SF4">
    <property type="entry name" value="PROTEIN NEN2"/>
    <property type="match status" value="1"/>
</dbReference>
<dbReference type="OrthoDB" id="5497329at2"/>
<proteinExistence type="predicted"/>
<organism evidence="5 6">
    <name type="scientific">Litorilituus lipolyticus</name>
    <dbReference type="NCBI Taxonomy" id="2491017"/>
    <lineage>
        <taxon>Bacteria</taxon>
        <taxon>Pseudomonadati</taxon>
        <taxon>Pseudomonadota</taxon>
        <taxon>Gammaproteobacteria</taxon>
        <taxon>Alteromonadales</taxon>
        <taxon>Colwelliaceae</taxon>
        <taxon>Litorilituus</taxon>
    </lineage>
</organism>
<dbReference type="GO" id="GO:0005829">
    <property type="term" value="C:cytosol"/>
    <property type="evidence" value="ECO:0007669"/>
    <property type="project" value="TreeGrafter"/>
</dbReference>
<accession>A0A502KUK4</accession>
<feature type="domain" description="Exonuclease" evidence="4">
    <location>
        <begin position="53"/>
        <end position="227"/>
    </location>
</feature>
<evidence type="ECO:0000313" key="6">
    <source>
        <dbReference type="Proteomes" id="UP000315303"/>
    </source>
</evidence>
<evidence type="ECO:0000259" key="4">
    <source>
        <dbReference type="SMART" id="SM00479"/>
    </source>
</evidence>
<dbReference type="Proteomes" id="UP000315303">
    <property type="component" value="Unassembled WGS sequence"/>
</dbReference>
<dbReference type="SMART" id="SM00479">
    <property type="entry name" value="EXOIII"/>
    <property type="match status" value="1"/>
</dbReference>
<dbReference type="PANTHER" id="PTHR30231">
    <property type="entry name" value="DNA POLYMERASE III SUBUNIT EPSILON"/>
    <property type="match status" value="1"/>
</dbReference>
<evidence type="ECO:0000256" key="1">
    <source>
        <dbReference type="ARBA" id="ARBA00022722"/>
    </source>
</evidence>
<protein>
    <submittedName>
        <fullName evidence="5">DNA polymerase III subunit epsilon</fullName>
    </submittedName>
</protein>
<evidence type="ECO:0000256" key="3">
    <source>
        <dbReference type="ARBA" id="ARBA00022839"/>
    </source>
</evidence>
<gene>
    <name evidence="5" type="ORF">EPA86_14165</name>
</gene>
<dbReference type="InterPro" id="IPR013520">
    <property type="entry name" value="Ribonucl_H"/>
</dbReference>
<dbReference type="CDD" id="cd06127">
    <property type="entry name" value="DEDDh"/>
    <property type="match status" value="1"/>
</dbReference>
<dbReference type="InterPro" id="IPR036397">
    <property type="entry name" value="RNaseH_sf"/>
</dbReference>
<reference evidence="5 6" key="1">
    <citation type="submission" date="2019-01" db="EMBL/GenBank/DDBJ databases">
        <title>Litorilituus lipolytica sp. nov., isolated from intertidal sand of the Yellow Sea in China.</title>
        <authorList>
            <person name="Liu A."/>
        </authorList>
    </citation>
    <scope>NUCLEOTIDE SEQUENCE [LARGE SCALE GENOMIC DNA]</scope>
    <source>
        <strain evidence="5 6">RZ04</strain>
    </source>
</reference>
<keyword evidence="3" id="KW-0269">Exonuclease</keyword>
<dbReference type="GO" id="GO:0008408">
    <property type="term" value="F:3'-5' exonuclease activity"/>
    <property type="evidence" value="ECO:0007669"/>
    <property type="project" value="TreeGrafter"/>
</dbReference>
<dbReference type="GO" id="GO:0006259">
    <property type="term" value="P:DNA metabolic process"/>
    <property type="evidence" value="ECO:0007669"/>
    <property type="project" value="UniProtKB-ARBA"/>
</dbReference>
<dbReference type="Gene3D" id="3.30.420.10">
    <property type="entry name" value="Ribonuclease H-like superfamily/Ribonuclease H"/>
    <property type="match status" value="1"/>
</dbReference>
<sequence>MTSATIANNALLNWLIGYEAKRKKLLHKLPDGALKDFLSVPFPDLKTPIQQIPILSVDFETTGLDAKQDKLLSVGFVEIDHQQIKLNSCYHQIIKTKAQLEESNVIIHHITDEQKDRGEKLRIVVEALLKALTGKVMLVHFARIEKQFLQQACFELYGVIPPFPMIDTLVLAKRKLDKRDVAYDPSELRLSNLRNKYKLPEHHAHNALNDAIATAELYLAQTSKQRKKQQITLKDILL</sequence>
<keyword evidence="6" id="KW-1185">Reference proteome</keyword>
<dbReference type="InterPro" id="IPR012337">
    <property type="entry name" value="RNaseH-like_sf"/>
</dbReference>
<dbReference type="RefSeq" id="WP_140604726.1">
    <property type="nucleotide sequence ID" value="NZ_SAWY01000036.1"/>
</dbReference>
<dbReference type="EMBL" id="SAWY01000036">
    <property type="protein sequence ID" value="TPH13333.1"/>
    <property type="molecule type" value="Genomic_DNA"/>
</dbReference>